<dbReference type="Proteomes" id="UP000237631">
    <property type="component" value="Unassembled WGS sequence"/>
</dbReference>
<sequence length="182" mass="20722">MAGLLMNVGGDSYTLRERLEALPQELYDMIYDFTFTAEAKIRLYGWHSQSQCQLDSNYLISNAELHKIADVYSKKIVTVDEIPHLFHVDRASRKKYAESFYGNPSSVFVISLGWTPKRLAHLRLVKNLRVSCGRGRGVLHRMRRRRTAEYLGTSEQSISFISYQGIEALLEKRAGVTGEACA</sequence>
<proteinExistence type="predicted"/>
<protein>
    <submittedName>
        <fullName evidence="1">Uncharacterized protein</fullName>
    </submittedName>
</protein>
<accession>A0A2S6CKF2</accession>
<gene>
    <name evidence="1" type="ORF">CBER1_10118</name>
</gene>
<reference evidence="2" key="1">
    <citation type="journal article" date="2017" name="bioRxiv">
        <title>Conservation of a gene cluster reveals novel cercosporin biosynthetic mechanisms and extends production to the genus Colletotrichum.</title>
        <authorList>
            <person name="de Jonge R."/>
            <person name="Ebert M.K."/>
            <person name="Huitt-Roehl C.R."/>
            <person name="Pal P."/>
            <person name="Suttle J.C."/>
            <person name="Spanner R.E."/>
            <person name="Neubauer J.D."/>
            <person name="Jurick W.M.II."/>
            <person name="Stott K.A."/>
            <person name="Secor G.A."/>
            <person name="Thomma B.P.H.J."/>
            <person name="Van de Peer Y."/>
            <person name="Townsend C.A."/>
            <person name="Bolton M.D."/>
        </authorList>
    </citation>
    <scope>NUCLEOTIDE SEQUENCE [LARGE SCALE GENOMIC DNA]</scope>
    <source>
        <strain evidence="2">CBS538.71</strain>
    </source>
</reference>
<name>A0A2S6CKF2_9PEZI</name>
<dbReference type="EMBL" id="PNEN01000300">
    <property type="protein sequence ID" value="PPJ60190.1"/>
    <property type="molecule type" value="Genomic_DNA"/>
</dbReference>
<evidence type="ECO:0000313" key="2">
    <source>
        <dbReference type="Proteomes" id="UP000237631"/>
    </source>
</evidence>
<dbReference type="OrthoDB" id="3649152at2759"/>
<dbReference type="AlphaFoldDB" id="A0A2S6CKF2"/>
<keyword evidence="2" id="KW-1185">Reference proteome</keyword>
<evidence type="ECO:0000313" key="1">
    <source>
        <dbReference type="EMBL" id="PPJ60190.1"/>
    </source>
</evidence>
<comment type="caution">
    <text evidence="1">The sequence shown here is derived from an EMBL/GenBank/DDBJ whole genome shotgun (WGS) entry which is preliminary data.</text>
</comment>
<organism evidence="1 2">
    <name type="scientific">Cercospora berteroae</name>
    <dbReference type="NCBI Taxonomy" id="357750"/>
    <lineage>
        <taxon>Eukaryota</taxon>
        <taxon>Fungi</taxon>
        <taxon>Dikarya</taxon>
        <taxon>Ascomycota</taxon>
        <taxon>Pezizomycotina</taxon>
        <taxon>Dothideomycetes</taxon>
        <taxon>Dothideomycetidae</taxon>
        <taxon>Mycosphaerellales</taxon>
        <taxon>Mycosphaerellaceae</taxon>
        <taxon>Cercospora</taxon>
    </lineage>
</organism>